<protein>
    <recommendedName>
        <fullName evidence="9">AAA+ ATPase domain-containing protein</fullName>
    </recommendedName>
</protein>
<dbReference type="PANTHER" id="PTHR47642:SF5">
    <property type="entry name" value="ATP-DEPENDENT DNA HELICASE"/>
    <property type="match status" value="1"/>
</dbReference>
<evidence type="ECO:0000313" key="10">
    <source>
        <dbReference type="EMBL" id="QHT82404.1"/>
    </source>
</evidence>
<evidence type="ECO:0000256" key="2">
    <source>
        <dbReference type="ARBA" id="ARBA00022763"/>
    </source>
</evidence>
<evidence type="ECO:0000256" key="3">
    <source>
        <dbReference type="ARBA" id="ARBA00022801"/>
    </source>
</evidence>
<evidence type="ECO:0000256" key="7">
    <source>
        <dbReference type="ARBA" id="ARBA00023204"/>
    </source>
</evidence>
<keyword evidence="4" id="KW-0347">Helicase</keyword>
<sequence length="427" mass="47633">MNLSLEQQLAFDEFNSGNNIFITGPGGSGKTELIRQIFNSTKRRIQVCALTGCAAILLECKAKTIHSWAGIGIANGTVEEVVAKCTSNRFKMSQWTKTDVLIIDEVSMMSKKIFDILNLIGKKMRKNDKPFGGMHLVFSGDFYQLPPIGSDEASSAFCFESEDWTSTFKSIIKLKTIFRQTDQTYSNILNQIREGVLYKSGVDKLNEHLNKPLPCDASFKPTILMSRRKDVDAINCEEMGKLSDESKVVYTLKKVILDKWSKQSSEKQDENEHNSLINNIIADNEIVLKKGAQVMCISNIDMESEHPIVNGSQGIVVDFVGGLPMVKFNGGSCPRIMSYHTWISENNSCIAVMQVPLVLAWAITIHKSQGCTLDMAQIDVGSGIFECGQTYVALSRVKNLDGLFLTAFDPYKIKVNKKVQAFYNKLK</sequence>
<feature type="domain" description="AAA+ ATPase" evidence="9">
    <location>
        <begin position="16"/>
        <end position="319"/>
    </location>
</feature>
<dbReference type="PANTHER" id="PTHR47642">
    <property type="entry name" value="ATP-DEPENDENT DNA HELICASE"/>
    <property type="match status" value="1"/>
</dbReference>
<dbReference type="SMART" id="SM00382">
    <property type="entry name" value="AAA"/>
    <property type="match status" value="1"/>
</dbReference>
<dbReference type="InterPro" id="IPR049163">
    <property type="entry name" value="Pif1-like_2B_dom"/>
</dbReference>
<dbReference type="Gene3D" id="3.40.50.300">
    <property type="entry name" value="P-loop containing nucleotide triphosphate hydrolases"/>
    <property type="match status" value="1"/>
</dbReference>
<dbReference type="Pfam" id="PF05970">
    <property type="entry name" value="PIF1"/>
    <property type="match status" value="1"/>
</dbReference>
<dbReference type="GO" id="GO:0003678">
    <property type="term" value="F:DNA helicase activity"/>
    <property type="evidence" value="ECO:0007669"/>
    <property type="project" value="InterPro"/>
</dbReference>
<dbReference type="GO" id="GO:0000723">
    <property type="term" value="P:telomere maintenance"/>
    <property type="evidence" value="ECO:0007669"/>
    <property type="project" value="InterPro"/>
</dbReference>
<reference evidence="10" key="1">
    <citation type="journal article" date="2020" name="Nature">
        <title>Giant virus diversity and host interactions through global metagenomics.</title>
        <authorList>
            <person name="Schulz F."/>
            <person name="Roux S."/>
            <person name="Paez-Espino D."/>
            <person name="Jungbluth S."/>
            <person name="Walsh D.A."/>
            <person name="Denef V.J."/>
            <person name="McMahon K.D."/>
            <person name="Konstantinidis K.T."/>
            <person name="Eloe-Fadrosh E.A."/>
            <person name="Kyrpides N.C."/>
            <person name="Woyke T."/>
        </authorList>
    </citation>
    <scope>NUCLEOTIDE SEQUENCE</scope>
    <source>
        <strain evidence="10">GVMAG-M-3300023184-161</strain>
    </source>
</reference>
<dbReference type="InterPro" id="IPR003593">
    <property type="entry name" value="AAA+_ATPase"/>
</dbReference>
<dbReference type="InterPro" id="IPR010285">
    <property type="entry name" value="DNA_helicase_pif1-like_DEAD"/>
</dbReference>
<dbReference type="CDD" id="cd18809">
    <property type="entry name" value="SF1_C_RecD"/>
    <property type="match status" value="1"/>
</dbReference>
<dbReference type="EMBL" id="MN739999">
    <property type="protein sequence ID" value="QHT82404.1"/>
    <property type="molecule type" value="Genomic_DNA"/>
</dbReference>
<dbReference type="Pfam" id="PF21530">
    <property type="entry name" value="Pif1_2B_dom"/>
    <property type="match status" value="1"/>
</dbReference>
<dbReference type="InterPro" id="IPR027417">
    <property type="entry name" value="P-loop_NTPase"/>
</dbReference>
<keyword evidence="5" id="KW-0067">ATP-binding</keyword>
<keyword evidence="6" id="KW-0238">DNA-binding</keyword>
<evidence type="ECO:0000256" key="1">
    <source>
        <dbReference type="ARBA" id="ARBA00022741"/>
    </source>
</evidence>
<dbReference type="SUPFAM" id="SSF52540">
    <property type="entry name" value="P-loop containing nucleoside triphosphate hydrolases"/>
    <property type="match status" value="2"/>
</dbReference>
<keyword evidence="7" id="KW-0234">DNA repair</keyword>
<keyword evidence="3" id="KW-0378">Hydrolase</keyword>
<accession>A0A6C0HPR6</accession>
<keyword evidence="8" id="KW-0413">Isomerase</keyword>
<dbReference type="InterPro" id="IPR051055">
    <property type="entry name" value="PIF1_helicase"/>
</dbReference>
<dbReference type="GO" id="GO:0006281">
    <property type="term" value="P:DNA repair"/>
    <property type="evidence" value="ECO:0007669"/>
    <property type="project" value="InterPro"/>
</dbReference>
<proteinExistence type="predicted"/>
<keyword evidence="1" id="KW-0547">Nucleotide-binding</keyword>
<dbReference type="AlphaFoldDB" id="A0A6C0HPR6"/>
<name>A0A6C0HPR6_9ZZZZ</name>
<evidence type="ECO:0000259" key="9">
    <source>
        <dbReference type="SMART" id="SM00382"/>
    </source>
</evidence>
<organism evidence="10">
    <name type="scientific">viral metagenome</name>
    <dbReference type="NCBI Taxonomy" id="1070528"/>
    <lineage>
        <taxon>unclassified sequences</taxon>
        <taxon>metagenomes</taxon>
        <taxon>organismal metagenomes</taxon>
    </lineage>
</organism>
<evidence type="ECO:0000256" key="4">
    <source>
        <dbReference type="ARBA" id="ARBA00022806"/>
    </source>
</evidence>
<evidence type="ECO:0000256" key="6">
    <source>
        <dbReference type="ARBA" id="ARBA00023125"/>
    </source>
</evidence>
<keyword evidence="2" id="KW-0227">DNA damage</keyword>
<evidence type="ECO:0000256" key="8">
    <source>
        <dbReference type="ARBA" id="ARBA00023235"/>
    </source>
</evidence>
<evidence type="ECO:0000256" key="5">
    <source>
        <dbReference type="ARBA" id="ARBA00022840"/>
    </source>
</evidence>